<proteinExistence type="predicted"/>
<dbReference type="EMBL" id="KZ451998">
    <property type="protein sequence ID" value="PKA53379.1"/>
    <property type="molecule type" value="Genomic_DNA"/>
</dbReference>
<organism evidence="1 2">
    <name type="scientific">Apostasia shenzhenica</name>
    <dbReference type="NCBI Taxonomy" id="1088818"/>
    <lineage>
        <taxon>Eukaryota</taxon>
        <taxon>Viridiplantae</taxon>
        <taxon>Streptophyta</taxon>
        <taxon>Embryophyta</taxon>
        <taxon>Tracheophyta</taxon>
        <taxon>Spermatophyta</taxon>
        <taxon>Magnoliopsida</taxon>
        <taxon>Liliopsida</taxon>
        <taxon>Asparagales</taxon>
        <taxon>Orchidaceae</taxon>
        <taxon>Apostasioideae</taxon>
        <taxon>Apostasia</taxon>
    </lineage>
</organism>
<dbReference type="Pfam" id="PF04749">
    <property type="entry name" value="PLAC8"/>
    <property type="match status" value="1"/>
</dbReference>
<dbReference type="NCBIfam" id="TIGR01571">
    <property type="entry name" value="A_thal_Cys_rich"/>
    <property type="match status" value="1"/>
</dbReference>
<dbReference type="AlphaFoldDB" id="A0A2I0ACV9"/>
<dbReference type="Proteomes" id="UP000236161">
    <property type="component" value="Unassembled WGS sequence"/>
</dbReference>
<dbReference type="InterPro" id="IPR006461">
    <property type="entry name" value="PLAC_motif_containing"/>
</dbReference>
<sequence length="126" mass="13922">MANGRWSVGLCSCVNDLSTCCLTCFLPCVTFGRIAEAVDDGHSSCGANCCIYGLLMGAQLQWLYSCTYRKKMRSKFGLESEPCADCCVHFLCEPCALCQEHAELQNRGLVPFKGKFVNFARKSKII</sequence>
<protein>
    <submittedName>
        <fullName evidence="1">Cell number regulator 10</fullName>
    </submittedName>
</protein>
<evidence type="ECO:0000313" key="2">
    <source>
        <dbReference type="Proteomes" id="UP000236161"/>
    </source>
</evidence>
<accession>A0A2I0ACV9</accession>
<dbReference type="STRING" id="1088818.A0A2I0ACV9"/>
<keyword evidence="2" id="KW-1185">Reference proteome</keyword>
<dbReference type="PANTHER" id="PTHR15907">
    <property type="entry name" value="DUF614 FAMILY PROTEIN-RELATED"/>
    <property type="match status" value="1"/>
</dbReference>
<dbReference type="OrthoDB" id="1045822at2759"/>
<reference evidence="1 2" key="1">
    <citation type="journal article" date="2017" name="Nature">
        <title>The Apostasia genome and the evolution of orchids.</title>
        <authorList>
            <person name="Zhang G.Q."/>
            <person name="Liu K.W."/>
            <person name="Li Z."/>
            <person name="Lohaus R."/>
            <person name="Hsiao Y.Y."/>
            <person name="Niu S.C."/>
            <person name="Wang J.Y."/>
            <person name="Lin Y.C."/>
            <person name="Xu Q."/>
            <person name="Chen L.J."/>
            <person name="Yoshida K."/>
            <person name="Fujiwara S."/>
            <person name="Wang Z.W."/>
            <person name="Zhang Y.Q."/>
            <person name="Mitsuda N."/>
            <person name="Wang M."/>
            <person name="Liu G.H."/>
            <person name="Pecoraro L."/>
            <person name="Huang H.X."/>
            <person name="Xiao X.J."/>
            <person name="Lin M."/>
            <person name="Wu X.Y."/>
            <person name="Wu W.L."/>
            <person name="Chen Y.Y."/>
            <person name="Chang S.B."/>
            <person name="Sakamoto S."/>
            <person name="Ohme-Takagi M."/>
            <person name="Yagi M."/>
            <person name="Zeng S.J."/>
            <person name="Shen C.Y."/>
            <person name="Yeh C.M."/>
            <person name="Luo Y.B."/>
            <person name="Tsai W.C."/>
            <person name="Van de Peer Y."/>
            <person name="Liu Z.J."/>
        </authorList>
    </citation>
    <scope>NUCLEOTIDE SEQUENCE [LARGE SCALE GENOMIC DNA]</scope>
    <source>
        <strain evidence="2">cv. Shenzhen</strain>
        <tissue evidence="1">Stem</tissue>
    </source>
</reference>
<name>A0A2I0ACV9_9ASPA</name>
<evidence type="ECO:0000313" key="1">
    <source>
        <dbReference type="EMBL" id="PKA53379.1"/>
    </source>
</evidence>
<gene>
    <name evidence="1" type="primary">CNR10</name>
    <name evidence="1" type="ORF">AXF42_Ash012320</name>
</gene>